<dbReference type="PANTHER" id="PTHR36789:SF1">
    <property type="entry name" value="TRANSMEMBRANE PROTEIN"/>
    <property type="match status" value="1"/>
</dbReference>
<dbReference type="AlphaFoldDB" id="A0A3L6SUA2"/>
<evidence type="ECO:0000256" key="1">
    <source>
        <dbReference type="SAM" id="MobiDB-lite"/>
    </source>
</evidence>
<evidence type="ECO:0000313" key="4">
    <source>
        <dbReference type="Proteomes" id="UP000275267"/>
    </source>
</evidence>
<protein>
    <submittedName>
        <fullName evidence="3">Uncharacterized protein</fullName>
    </submittedName>
</protein>
<feature type="compositionally biased region" description="Pro residues" evidence="1">
    <location>
        <begin position="144"/>
        <end position="157"/>
    </location>
</feature>
<sequence length="272" mass="28491">MNEVSVLCSLPAKAKKVAVLCCAVLSEGVPSSFNKMHGCEWMTNNNAGPNKNVPRCEAYAVAEIARLRRFVVPLRVLAFTATAHAINGFGPSIPDLTDQAKPPVSSWTSAAHPPRHHRHSLLLPSRSSSSSAPPMAAHAGTLAPPLPLRLPPRPLPRPRLVTPASSSSSSSPLRARRLGVARAASGGDGGPPAEGDKERKGPSLPALSEIRWGELLSPEPANATAVVLTGALAWAGASLLLQLLLIFATIFAAAVKYSFVAAILLFILIALL</sequence>
<feature type="compositionally biased region" description="Low complexity" evidence="1">
    <location>
        <begin position="121"/>
        <end position="139"/>
    </location>
</feature>
<evidence type="ECO:0000256" key="2">
    <source>
        <dbReference type="SAM" id="Phobius"/>
    </source>
</evidence>
<keyword evidence="2" id="KW-0812">Transmembrane</keyword>
<keyword evidence="4" id="KW-1185">Reference proteome</keyword>
<gene>
    <name evidence="3" type="ORF">C2845_PM05G07530</name>
</gene>
<dbReference type="STRING" id="4540.A0A3L6SUA2"/>
<feature type="region of interest" description="Disordered" evidence="1">
    <location>
        <begin position="90"/>
        <end position="203"/>
    </location>
</feature>
<reference evidence="4" key="1">
    <citation type="journal article" date="2019" name="Nat. Commun.">
        <title>The genome of broomcorn millet.</title>
        <authorList>
            <person name="Zou C."/>
            <person name="Miki D."/>
            <person name="Li D."/>
            <person name="Tang Q."/>
            <person name="Xiao L."/>
            <person name="Rajput S."/>
            <person name="Deng P."/>
            <person name="Jia W."/>
            <person name="Huang R."/>
            <person name="Zhang M."/>
            <person name="Sun Y."/>
            <person name="Hu J."/>
            <person name="Fu X."/>
            <person name="Schnable P.S."/>
            <person name="Li F."/>
            <person name="Zhang H."/>
            <person name="Feng B."/>
            <person name="Zhu X."/>
            <person name="Liu R."/>
            <person name="Schnable J.C."/>
            <person name="Zhu J.-K."/>
            <person name="Zhang H."/>
        </authorList>
    </citation>
    <scope>NUCLEOTIDE SEQUENCE [LARGE SCALE GENOMIC DNA]</scope>
</reference>
<evidence type="ECO:0000313" key="3">
    <source>
        <dbReference type="EMBL" id="RLN28060.1"/>
    </source>
</evidence>
<dbReference type="OrthoDB" id="1922241at2759"/>
<name>A0A3L6SUA2_PANMI</name>
<proteinExistence type="predicted"/>
<keyword evidence="2" id="KW-1133">Transmembrane helix</keyword>
<dbReference type="EMBL" id="PQIB02000003">
    <property type="protein sequence ID" value="RLN28060.1"/>
    <property type="molecule type" value="Genomic_DNA"/>
</dbReference>
<keyword evidence="2" id="KW-0472">Membrane</keyword>
<dbReference type="Proteomes" id="UP000275267">
    <property type="component" value="Unassembled WGS sequence"/>
</dbReference>
<feature type="transmembrane region" description="Helical" evidence="2">
    <location>
        <begin position="254"/>
        <end position="271"/>
    </location>
</feature>
<dbReference type="PANTHER" id="PTHR36789">
    <property type="entry name" value="TRANSMEMBRANE PROTEIN"/>
    <property type="match status" value="1"/>
</dbReference>
<accession>A0A3L6SUA2</accession>
<comment type="caution">
    <text evidence="3">The sequence shown here is derived from an EMBL/GenBank/DDBJ whole genome shotgun (WGS) entry which is preliminary data.</text>
</comment>
<organism evidence="3 4">
    <name type="scientific">Panicum miliaceum</name>
    <name type="common">Proso millet</name>
    <name type="synonym">Broomcorn millet</name>
    <dbReference type="NCBI Taxonomy" id="4540"/>
    <lineage>
        <taxon>Eukaryota</taxon>
        <taxon>Viridiplantae</taxon>
        <taxon>Streptophyta</taxon>
        <taxon>Embryophyta</taxon>
        <taxon>Tracheophyta</taxon>
        <taxon>Spermatophyta</taxon>
        <taxon>Magnoliopsida</taxon>
        <taxon>Liliopsida</taxon>
        <taxon>Poales</taxon>
        <taxon>Poaceae</taxon>
        <taxon>PACMAD clade</taxon>
        <taxon>Panicoideae</taxon>
        <taxon>Panicodae</taxon>
        <taxon>Paniceae</taxon>
        <taxon>Panicinae</taxon>
        <taxon>Panicum</taxon>
        <taxon>Panicum sect. Panicum</taxon>
    </lineage>
</organism>